<evidence type="ECO:0000313" key="1">
    <source>
        <dbReference type="EMBL" id="KEH43001.1"/>
    </source>
</evidence>
<evidence type="ECO:0000313" key="2">
    <source>
        <dbReference type="EnsemblPlants" id="KEH43001"/>
    </source>
</evidence>
<dbReference type="Proteomes" id="UP000002051">
    <property type="component" value="Unassembled WGS sequence"/>
</dbReference>
<accession>A0A072VMZ7</accession>
<evidence type="ECO:0000313" key="3">
    <source>
        <dbReference type="Proteomes" id="UP000002051"/>
    </source>
</evidence>
<dbReference type="AlphaFoldDB" id="A0A072VMZ7"/>
<reference evidence="2" key="3">
    <citation type="submission" date="2015-04" db="UniProtKB">
        <authorList>
            <consortium name="EnsemblPlants"/>
        </authorList>
    </citation>
    <scope>IDENTIFICATION</scope>
    <source>
        <strain evidence="2">cv. Jemalong A17</strain>
    </source>
</reference>
<dbReference type="EnsemblPlants" id="KEH43001">
    <property type="protein sequence ID" value="KEH43001"/>
    <property type="gene ID" value="MTR_1g080478"/>
</dbReference>
<proteinExistence type="predicted"/>
<name>A0A072VMZ7_MEDTR</name>
<organism evidence="1 3">
    <name type="scientific">Medicago truncatula</name>
    <name type="common">Barrel medic</name>
    <name type="synonym">Medicago tribuloides</name>
    <dbReference type="NCBI Taxonomy" id="3880"/>
    <lineage>
        <taxon>Eukaryota</taxon>
        <taxon>Viridiplantae</taxon>
        <taxon>Streptophyta</taxon>
        <taxon>Embryophyta</taxon>
        <taxon>Tracheophyta</taxon>
        <taxon>Spermatophyta</taxon>
        <taxon>Magnoliopsida</taxon>
        <taxon>eudicotyledons</taxon>
        <taxon>Gunneridae</taxon>
        <taxon>Pentapetalae</taxon>
        <taxon>rosids</taxon>
        <taxon>fabids</taxon>
        <taxon>Fabales</taxon>
        <taxon>Fabaceae</taxon>
        <taxon>Papilionoideae</taxon>
        <taxon>50 kb inversion clade</taxon>
        <taxon>NPAAA clade</taxon>
        <taxon>Hologalegina</taxon>
        <taxon>IRL clade</taxon>
        <taxon>Trifolieae</taxon>
        <taxon>Medicago</taxon>
    </lineage>
</organism>
<protein>
    <submittedName>
        <fullName evidence="1 2">Uncharacterized protein</fullName>
    </submittedName>
</protein>
<dbReference type="EMBL" id="CM001217">
    <property type="protein sequence ID" value="KEH43001.1"/>
    <property type="molecule type" value="Genomic_DNA"/>
</dbReference>
<sequence>MVSYPIGICSNFQREKDDMHYAEVDIADFVCRERKLTIDNGSHGCPLATSI</sequence>
<keyword evidence="3" id="KW-1185">Reference proteome</keyword>
<reference evidence="1 3" key="2">
    <citation type="journal article" date="2014" name="BMC Genomics">
        <title>An improved genome release (version Mt4.0) for the model legume Medicago truncatula.</title>
        <authorList>
            <person name="Tang H."/>
            <person name="Krishnakumar V."/>
            <person name="Bidwell S."/>
            <person name="Rosen B."/>
            <person name="Chan A."/>
            <person name="Zhou S."/>
            <person name="Gentzbittel L."/>
            <person name="Childs K.L."/>
            <person name="Yandell M."/>
            <person name="Gundlach H."/>
            <person name="Mayer K.F."/>
            <person name="Schwartz D.C."/>
            <person name="Town C.D."/>
        </authorList>
    </citation>
    <scope>GENOME REANNOTATION</scope>
    <source>
        <strain evidence="1">A17</strain>
        <strain evidence="2 3">cv. Jemalong A17</strain>
    </source>
</reference>
<reference evidence="1 3" key="1">
    <citation type="journal article" date="2011" name="Nature">
        <title>The Medicago genome provides insight into the evolution of rhizobial symbioses.</title>
        <authorList>
            <person name="Young N.D."/>
            <person name="Debelle F."/>
            <person name="Oldroyd G.E."/>
            <person name="Geurts R."/>
            <person name="Cannon S.B."/>
            <person name="Udvardi M.K."/>
            <person name="Benedito V.A."/>
            <person name="Mayer K.F."/>
            <person name="Gouzy J."/>
            <person name="Schoof H."/>
            <person name="Van de Peer Y."/>
            <person name="Proost S."/>
            <person name="Cook D.R."/>
            <person name="Meyers B.C."/>
            <person name="Spannagl M."/>
            <person name="Cheung F."/>
            <person name="De Mita S."/>
            <person name="Krishnakumar V."/>
            <person name="Gundlach H."/>
            <person name="Zhou S."/>
            <person name="Mudge J."/>
            <person name="Bharti A.K."/>
            <person name="Murray J.D."/>
            <person name="Naoumkina M.A."/>
            <person name="Rosen B."/>
            <person name="Silverstein K.A."/>
            <person name="Tang H."/>
            <person name="Rombauts S."/>
            <person name="Zhao P.X."/>
            <person name="Zhou P."/>
            <person name="Barbe V."/>
            <person name="Bardou P."/>
            <person name="Bechner M."/>
            <person name="Bellec A."/>
            <person name="Berger A."/>
            <person name="Berges H."/>
            <person name="Bidwell S."/>
            <person name="Bisseling T."/>
            <person name="Choisne N."/>
            <person name="Couloux A."/>
            <person name="Denny R."/>
            <person name="Deshpande S."/>
            <person name="Dai X."/>
            <person name="Doyle J.J."/>
            <person name="Dudez A.M."/>
            <person name="Farmer A.D."/>
            <person name="Fouteau S."/>
            <person name="Franken C."/>
            <person name="Gibelin C."/>
            <person name="Gish J."/>
            <person name="Goldstein S."/>
            <person name="Gonzalez A.J."/>
            <person name="Green P.J."/>
            <person name="Hallab A."/>
            <person name="Hartog M."/>
            <person name="Hua A."/>
            <person name="Humphray S.J."/>
            <person name="Jeong D.H."/>
            <person name="Jing Y."/>
            <person name="Jocker A."/>
            <person name="Kenton S.M."/>
            <person name="Kim D.J."/>
            <person name="Klee K."/>
            <person name="Lai H."/>
            <person name="Lang C."/>
            <person name="Lin S."/>
            <person name="Macmil S.L."/>
            <person name="Magdelenat G."/>
            <person name="Matthews L."/>
            <person name="McCorrison J."/>
            <person name="Monaghan E.L."/>
            <person name="Mun J.H."/>
            <person name="Najar F.Z."/>
            <person name="Nicholson C."/>
            <person name="Noirot C."/>
            <person name="O'Bleness M."/>
            <person name="Paule C.R."/>
            <person name="Poulain J."/>
            <person name="Prion F."/>
            <person name="Qin B."/>
            <person name="Qu C."/>
            <person name="Retzel E.F."/>
            <person name="Riddle C."/>
            <person name="Sallet E."/>
            <person name="Samain S."/>
            <person name="Samson N."/>
            <person name="Sanders I."/>
            <person name="Saurat O."/>
            <person name="Scarpelli C."/>
            <person name="Schiex T."/>
            <person name="Segurens B."/>
            <person name="Severin A.J."/>
            <person name="Sherrier D.J."/>
            <person name="Shi R."/>
            <person name="Sims S."/>
            <person name="Singer S.R."/>
            <person name="Sinharoy S."/>
            <person name="Sterck L."/>
            <person name="Viollet A."/>
            <person name="Wang B.B."/>
            <person name="Wang K."/>
            <person name="Wang M."/>
            <person name="Wang X."/>
            <person name="Warfsmann J."/>
            <person name="Weissenbach J."/>
            <person name="White D.D."/>
            <person name="White J.D."/>
            <person name="Wiley G.B."/>
            <person name="Wincker P."/>
            <person name="Xing Y."/>
            <person name="Yang L."/>
            <person name="Yao Z."/>
            <person name="Ying F."/>
            <person name="Zhai J."/>
            <person name="Zhou L."/>
            <person name="Zuber A."/>
            <person name="Denarie J."/>
            <person name="Dixon R.A."/>
            <person name="May G.D."/>
            <person name="Schwartz D.C."/>
            <person name="Rogers J."/>
            <person name="Quetier F."/>
            <person name="Town C.D."/>
            <person name="Roe B.A."/>
        </authorList>
    </citation>
    <scope>NUCLEOTIDE SEQUENCE [LARGE SCALE GENOMIC DNA]</scope>
    <source>
        <strain evidence="1">A17</strain>
        <strain evidence="2 3">cv. Jemalong A17</strain>
    </source>
</reference>
<gene>
    <name evidence="1" type="ordered locus">MTR_1g080478</name>
</gene>
<dbReference type="HOGENOM" id="CLU_3109377_0_0_1"/>